<feature type="compositionally biased region" description="Basic and acidic residues" evidence="1">
    <location>
        <begin position="232"/>
        <end position="245"/>
    </location>
</feature>
<dbReference type="Pfam" id="PF19259">
    <property type="entry name" value="Ty3_capsid"/>
    <property type="match status" value="1"/>
</dbReference>
<gene>
    <name evidence="3" type="ORF">Tci_013503</name>
</gene>
<evidence type="ECO:0000313" key="3">
    <source>
        <dbReference type="EMBL" id="GEU41525.1"/>
    </source>
</evidence>
<accession>A0A6L2K0F4</accession>
<organism evidence="3">
    <name type="scientific">Tanacetum cinerariifolium</name>
    <name type="common">Dalmatian daisy</name>
    <name type="synonym">Chrysanthemum cinerariifolium</name>
    <dbReference type="NCBI Taxonomy" id="118510"/>
    <lineage>
        <taxon>Eukaryota</taxon>
        <taxon>Viridiplantae</taxon>
        <taxon>Streptophyta</taxon>
        <taxon>Embryophyta</taxon>
        <taxon>Tracheophyta</taxon>
        <taxon>Spermatophyta</taxon>
        <taxon>Magnoliopsida</taxon>
        <taxon>eudicotyledons</taxon>
        <taxon>Gunneridae</taxon>
        <taxon>Pentapetalae</taxon>
        <taxon>asterids</taxon>
        <taxon>campanulids</taxon>
        <taxon>Asterales</taxon>
        <taxon>Asteraceae</taxon>
        <taxon>Asteroideae</taxon>
        <taxon>Anthemideae</taxon>
        <taxon>Anthemidinae</taxon>
        <taxon>Tanacetum</taxon>
    </lineage>
</organism>
<protein>
    <recommendedName>
        <fullName evidence="2">Ty3 transposon capsid-like protein domain-containing protein</fullName>
    </recommendedName>
</protein>
<reference evidence="3" key="1">
    <citation type="journal article" date="2019" name="Sci. Rep.">
        <title>Draft genome of Tanacetum cinerariifolium, the natural source of mosquito coil.</title>
        <authorList>
            <person name="Yamashiro T."/>
            <person name="Shiraishi A."/>
            <person name="Satake H."/>
            <person name="Nakayama K."/>
        </authorList>
    </citation>
    <scope>NUCLEOTIDE SEQUENCE</scope>
</reference>
<feature type="region of interest" description="Disordered" evidence="1">
    <location>
        <begin position="232"/>
        <end position="254"/>
    </location>
</feature>
<feature type="compositionally biased region" description="Acidic residues" evidence="1">
    <location>
        <begin position="19"/>
        <end position="46"/>
    </location>
</feature>
<proteinExistence type="predicted"/>
<name>A0A6L2K0F4_TANCI</name>
<feature type="region of interest" description="Disordered" evidence="1">
    <location>
        <begin position="12"/>
        <end position="49"/>
    </location>
</feature>
<comment type="caution">
    <text evidence="3">The sequence shown here is derived from an EMBL/GenBank/DDBJ whole genome shotgun (WGS) entry which is preliminary data.</text>
</comment>
<sequence length="254" mass="29881">MTAPPSPNYVFNFFVDEPHDFDDSDLEFEDDPQEEFEEDPHEDPEDGSSWGHWGEAINVLAFYGKSQPPKPSLLPRRLKRRAVERMVQKRVAEAIAEYERNQTNPENVGGGVVRLTRWFEKMEQVFEINKCAEEDKVKFTAWTFEEQELWTMIVKGNDIEEYNNRFHELALMCPNLLTPEKKKIKHYIRGLPEKIKVNVISSKPASLHDAIDMARELIEHAIQAKETRIGESNKRTWEDHQRDNNNRNNNTYHR</sequence>
<feature type="domain" description="Ty3 transposon capsid-like protein" evidence="2">
    <location>
        <begin position="158"/>
        <end position="241"/>
    </location>
</feature>
<evidence type="ECO:0000259" key="2">
    <source>
        <dbReference type="Pfam" id="PF19259"/>
    </source>
</evidence>
<dbReference type="AlphaFoldDB" id="A0A6L2K0F4"/>
<dbReference type="InterPro" id="IPR045358">
    <property type="entry name" value="Ty3_capsid"/>
</dbReference>
<evidence type="ECO:0000256" key="1">
    <source>
        <dbReference type="SAM" id="MobiDB-lite"/>
    </source>
</evidence>
<dbReference type="EMBL" id="BKCJ010001450">
    <property type="protein sequence ID" value="GEU41525.1"/>
    <property type="molecule type" value="Genomic_DNA"/>
</dbReference>